<dbReference type="CDD" id="cd13585">
    <property type="entry name" value="PBP2_TMBP_like"/>
    <property type="match status" value="1"/>
</dbReference>
<reference evidence="5" key="1">
    <citation type="journal article" date="2019" name="Int. J. Syst. Evol. Microbiol.">
        <title>The Global Catalogue of Microorganisms (GCM) 10K type strain sequencing project: providing services to taxonomists for standard genome sequencing and annotation.</title>
        <authorList>
            <consortium name="The Broad Institute Genomics Platform"/>
            <consortium name="The Broad Institute Genome Sequencing Center for Infectious Disease"/>
            <person name="Wu L."/>
            <person name="Ma J."/>
        </authorList>
    </citation>
    <scope>NUCLEOTIDE SEQUENCE [LARGE SCALE GENOMIC DNA]</scope>
    <source>
        <strain evidence="5">CGMCC 1.16855</strain>
    </source>
</reference>
<dbReference type="Pfam" id="PF01547">
    <property type="entry name" value="SBP_bac_1"/>
    <property type="match status" value="1"/>
</dbReference>
<dbReference type="EMBL" id="JBHRSB010000006">
    <property type="protein sequence ID" value="MFC3002454.1"/>
    <property type="molecule type" value="Genomic_DNA"/>
</dbReference>
<keyword evidence="5" id="KW-1185">Reference proteome</keyword>
<feature type="chain" id="PRO_5046555685" evidence="3">
    <location>
        <begin position="27"/>
        <end position="438"/>
    </location>
</feature>
<name>A0ABV7C0B6_9PROT</name>
<evidence type="ECO:0000256" key="2">
    <source>
        <dbReference type="ARBA" id="ARBA00008520"/>
    </source>
</evidence>
<feature type="signal peptide" evidence="3">
    <location>
        <begin position="1"/>
        <end position="26"/>
    </location>
</feature>
<dbReference type="InterPro" id="IPR050490">
    <property type="entry name" value="Bact_solute-bd_prot1"/>
</dbReference>
<proteinExistence type="inferred from homology"/>
<dbReference type="InterPro" id="IPR006059">
    <property type="entry name" value="SBP"/>
</dbReference>
<comment type="subcellular location">
    <subcellularLocation>
        <location evidence="1">Periplasm</location>
    </subcellularLocation>
</comment>
<dbReference type="InterPro" id="IPR006311">
    <property type="entry name" value="TAT_signal"/>
</dbReference>
<sequence>MAIRRRELLAAAAGGAALAAAAPARASVTATPGLRPGKPFAGQELKVLCVVSSQFRAHEARLAAFTEQTGITAKYTFVPFASMREALTAEMVGGGGDYDLAIAMDQWVASLNNLFDPIDDIVRAKNIPLDRWPEAHLRQGRVNNRLLGLPSRGHVQLLFYRRDLFEKHNLTPPATWSALVETAKAVQEKESGIAGVSVPYGRGNGQNLMVWYNFLWGRGASLFDERGQPAFNSAAGLQSVQDYVDLLRRHRVVPAGALSFTEQDAVNSMGQGNAAMLPVWWWVRSTLVNPQSSRLTESQIGFAPMPSYEGKPRTTFTNTWVWGITRRSRRKEAAAELLTWIANPALEREVLLDPRENDVVAVMTPNLLDEAVNARFGGMHRYAAEGLARTQSITYGPEWPQISEALETAMSEAATGTTTVEAAFNNAASQVRRIIRRG</sequence>
<keyword evidence="3" id="KW-0732">Signal</keyword>
<evidence type="ECO:0000313" key="5">
    <source>
        <dbReference type="Proteomes" id="UP001595420"/>
    </source>
</evidence>
<evidence type="ECO:0000256" key="1">
    <source>
        <dbReference type="ARBA" id="ARBA00004418"/>
    </source>
</evidence>
<protein>
    <submittedName>
        <fullName evidence="4">ABC transporter substrate-binding protein</fullName>
    </submittedName>
</protein>
<evidence type="ECO:0000313" key="4">
    <source>
        <dbReference type="EMBL" id="MFC3002454.1"/>
    </source>
</evidence>
<dbReference type="PANTHER" id="PTHR43649">
    <property type="entry name" value="ARABINOSE-BINDING PROTEIN-RELATED"/>
    <property type="match status" value="1"/>
</dbReference>
<comment type="similarity">
    <text evidence="2">Belongs to the bacterial solute-binding protein 1 family.</text>
</comment>
<dbReference type="RefSeq" id="WP_216838530.1">
    <property type="nucleotide sequence ID" value="NZ_JAFNJS010000006.1"/>
</dbReference>
<dbReference type="PROSITE" id="PS51318">
    <property type="entry name" value="TAT"/>
    <property type="match status" value="1"/>
</dbReference>
<accession>A0ABV7C0B6</accession>
<comment type="caution">
    <text evidence="4">The sequence shown here is derived from an EMBL/GenBank/DDBJ whole genome shotgun (WGS) entry which is preliminary data.</text>
</comment>
<organism evidence="4 5">
    <name type="scientific">Falsiroseomonas tokyonensis</name>
    <dbReference type="NCBI Taxonomy" id="430521"/>
    <lineage>
        <taxon>Bacteria</taxon>
        <taxon>Pseudomonadati</taxon>
        <taxon>Pseudomonadota</taxon>
        <taxon>Alphaproteobacteria</taxon>
        <taxon>Acetobacterales</taxon>
        <taxon>Roseomonadaceae</taxon>
        <taxon>Falsiroseomonas</taxon>
    </lineage>
</organism>
<gene>
    <name evidence="4" type="ORF">ACFOD3_21320</name>
</gene>
<dbReference type="Proteomes" id="UP001595420">
    <property type="component" value="Unassembled WGS sequence"/>
</dbReference>
<dbReference type="PANTHER" id="PTHR43649:SF12">
    <property type="entry name" value="DIACETYLCHITOBIOSE BINDING PROTEIN DASA"/>
    <property type="match status" value="1"/>
</dbReference>
<evidence type="ECO:0000256" key="3">
    <source>
        <dbReference type="SAM" id="SignalP"/>
    </source>
</evidence>